<sequence length="128" mass="14175">MTDSNVTNGTALLRGLLGRCPACGEGHLFRAFVKVAEHCERCGEPFHHHRADDFPAYVVIVLVGHIIVPLAMIVEIAYSPPYWLHTLIWLPLVLVLSIGLLQPIKGMIVALQWQMGMHGFAAAKLARR</sequence>
<dbReference type="EMBL" id="FUWJ01000002">
    <property type="protein sequence ID" value="SJZ75802.1"/>
    <property type="molecule type" value="Genomic_DNA"/>
</dbReference>
<accession>A0A1T4N9A7</accession>
<keyword evidence="1" id="KW-0812">Transmembrane</keyword>
<dbReference type="AlphaFoldDB" id="A0A1T4N9A7"/>
<dbReference type="Pfam" id="PF06170">
    <property type="entry name" value="DUF983"/>
    <property type="match status" value="1"/>
</dbReference>
<evidence type="ECO:0000256" key="1">
    <source>
        <dbReference type="SAM" id="Phobius"/>
    </source>
</evidence>
<protein>
    <submittedName>
        <fullName evidence="2">Uncharacterized conserved protein, DUF983 family</fullName>
    </submittedName>
</protein>
<dbReference type="Proteomes" id="UP000190092">
    <property type="component" value="Unassembled WGS sequence"/>
</dbReference>
<keyword evidence="1" id="KW-1133">Transmembrane helix</keyword>
<dbReference type="NCBIfam" id="NF004633">
    <property type="entry name" value="PRK05978.1"/>
    <property type="match status" value="1"/>
</dbReference>
<organism evidence="2 3">
    <name type="scientific">Enhydrobacter aerosaccus</name>
    <dbReference type="NCBI Taxonomy" id="225324"/>
    <lineage>
        <taxon>Bacteria</taxon>
        <taxon>Pseudomonadati</taxon>
        <taxon>Pseudomonadota</taxon>
        <taxon>Alphaproteobacteria</taxon>
        <taxon>Hyphomicrobiales</taxon>
        <taxon>Enhydrobacter</taxon>
    </lineage>
</organism>
<evidence type="ECO:0000313" key="3">
    <source>
        <dbReference type="Proteomes" id="UP000190092"/>
    </source>
</evidence>
<dbReference type="OrthoDB" id="9799456at2"/>
<name>A0A1T4N9A7_9HYPH</name>
<evidence type="ECO:0000313" key="2">
    <source>
        <dbReference type="EMBL" id="SJZ75802.1"/>
    </source>
</evidence>
<dbReference type="RefSeq" id="WP_139373838.1">
    <property type="nucleotide sequence ID" value="NZ_FUWJ01000002.1"/>
</dbReference>
<gene>
    <name evidence="2" type="ORF">SAMN02745126_02175</name>
</gene>
<dbReference type="STRING" id="225324.SAMN02745126_02175"/>
<keyword evidence="3" id="KW-1185">Reference proteome</keyword>
<reference evidence="3" key="1">
    <citation type="submission" date="2017-02" db="EMBL/GenBank/DDBJ databases">
        <authorList>
            <person name="Varghese N."/>
            <person name="Submissions S."/>
        </authorList>
    </citation>
    <scope>NUCLEOTIDE SEQUENCE [LARGE SCALE GENOMIC DNA]</scope>
    <source>
        <strain evidence="3">ATCC 27094</strain>
    </source>
</reference>
<keyword evidence="1" id="KW-0472">Membrane</keyword>
<proteinExistence type="predicted"/>
<dbReference type="InterPro" id="IPR009325">
    <property type="entry name" value="DUF983"/>
</dbReference>
<feature type="transmembrane region" description="Helical" evidence="1">
    <location>
        <begin position="82"/>
        <end position="101"/>
    </location>
</feature>
<feature type="transmembrane region" description="Helical" evidence="1">
    <location>
        <begin position="54"/>
        <end position="76"/>
    </location>
</feature>